<sequence length="213" mass="22664">MDHDAIAALAASHHLAIMGGFHPAAGEGPQGAGTVLLLGPAEPGFWPHVTAEPEFLDGAPDPLDRWSLRVIGALAGALDAQAAFPFGGPPFHPFFRWAIASGRAFPSPVQLLVHDAAGLFVSYRGALILRQRIALPDPPASSPCETCPRPCIAACPVGALTGQGYDLDRCHDWLSGPNDCMTRGCAVRRACPLSQRHGRLEVQSAHHMSYFHR</sequence>
<name>A0ABW4S6S6_9RHOB</name>
<evidence type="ECO:0000313" key="3">
    <source>
        <dbReference type="Proteomes" id="UP001597353"/>
    </source>
</evidence>
<feature type="domain" description="4Fe-4S ferredoxin-type" evidence="1">
    <location>
        <begin position="131"/>
        <end position="165"/>
    </location>
</feature>
<accession>A0ABW4S6S6</accession>
<dbReference type="PROSITE" id="PS51379">
    <property type="entry name" value="4FE4S_FER_2"/>
    <property type="match status" value="1"/>
</dbReference>
<keyword evidence="3" id="KW-1185">Reference proteome</keyword>
<protein>
    <submittedName>
        <fullName evidence="2">Ferredoxin</fullName>
    </submittedName>
</protein>
<reference evidence="3" key="1">
    <citation type="journal article" date="2019" name="Int. J. Syst. Evol. Microbiol.">
        <title>The Global Catalogue of Microorganisms (GCM) 10K type strain sequencing project: providing services to taxonomists for standard genome sequencing and annotation.</title>
        <authorList>
            <consortium name="The Broad Institute Genomics Platform"/>
            <consortium name="The Broad Institute Genome Sequencing Center for Infectious Disease"/>
            <person name="Wu L."/>
            <person name="Ma J."/>
        </authorList>
    </citation>
    <scope>NUCLEOTIDE SEQUENCE [LARGE SCALE GENOMIC DNA]</scope>
    <source>
        <strain evidence="3">CGMCC 4.7242</strain>
    </source>
</reference>
<dbReference type="EMBL" id="JBHUGH010000010">
    <property type="protein sequence ID" value="MFD1913221.1"/>
    <property type="molecule type" value="Genomic_DNA"/>
</dbReference>
<proteinExistence type="predicted"/>
<comment type="caution">
    <text evidence="2">The sequence shown here is derived from an EMBL/GenBank/DDBJ whole genome shotgun (WGS) entry which is preliminary data.</text>
</comment>
<dbReference type="InterPro" id="IPR017896">
    <property type="entry name" value="4Fe4S_Fe-S-bd"/>
</dbReference>
<dbReference type="RefSeq" id="WP_390262741.1">
    <property type="nucleotide sequence ID" value="NZ_JBHUGH010000010.1"/>
</dbReference>
<evidence type="ECO:0000259" key="1">
    <source>
        <dbReference type="PROSITE" id="PS51379"/>
    </source>
</evidence>
<evidence type="ECO:0000313" key="2">
    <source>
        <dbReference type="EMBL" id="MFD1913221.1"/>
    </source>
</evidence>
<dbReference type="Proteomes" id="UP001597353">
    <property type="component" value="Unassembled WGS sequence"/>
</dbReference>
<organism evidence="2 3">
    <name type="scientific">Halodurantibacterium flavum</name>
    <dbReference type="NCBI Taxonomy" id="1382802"/>
    <lineage>
        <taxon>Bacteria</taxon>
        <taxon>Pseudomonadati</taxon>
        <taxon>Pseudomonadota</taxon>
        <taxon>Alphaproteobacteria</taxon>
        <taxon>Rhodobacterales</taxon>
        <taxon>Paracoccaceae</taxon>
        <taxon>Halodurantibacterium</taxon>
    </lineage>
</organism>
<gene>
    <name evidence="2" type="ORF">ACFSGJ_13470</name>
</gene>